<evidence type="ECO:0000256" key="8">
    <source>
        <dbReference type="ARBA" id="ARBA00022763"/>
    </source>
</evidence>
<dbReference type="InterPro" id="IPR015797">
    <property type="entry name" value="NUDIX_hydrolase-like_dom_sf"/>
</dbReference>
<dbReference type="Gene3D" id="3.90.79.10">
    <property type="entry name" value="Nucleoside Triphosphate Pyrophosphohydrolase"/>
    <property type="match status" value="1"/>
</dbReference>
<dbReference type="GO" id="GO:0000701">
    <property type="term" value="F:purine-specific mismatch base pair DNA N-glycosylase activity"/>
    <property type="evidence" value="ECO:0007669"/>
    <property type="project" value="UniProtKB-EC"/>
</dbReference>
<keyword evidence="10 14" id="KW-0408">Iron</keyword>
<keyword evidence="11" id="KW-0411">Iron-sulfur</keyword>
<protein>
    <recommendedName>
        <fullName evidence="5 14">Adenine DNA glycosylase</fullName>
        <ecNumber evidence="4 14">3.2.2.31</ecNumber>
    </recommendedName>
</protein>
<evidence type="ECO:0000256" key="10">
    <source>
        <dbReference type="ARBA" id="ARBA00023004"/>
    </source>
</evidence>
<evidence type="ECO:0000256" key="11">
    <source>
        <dbReference type="ARBA" id="ARBA00023014"/>
    </source>
</evidence>
<evidence type="ECO:0000256" key="5">
    <source>
        <dbReference type="ARBA" id="ARBA00022023"/>
    </source>
</evidence>
<dbReference type="SUPFAM" id="SSF55811">
    <property type="entry name" value="Nudix"/>
    <property type="match status" value="1"/>
</dbReference>
<reference evidence="16 17" key="1">
    <citation type="submission" date="2019-02" db="EMBL/GenBank/DDBJ databases">
        <title>Deep-cultivation of Planctomycetes and their phenomic and genomic characterization uncovers novel biology.</title>
        <authorList>
            <person name="Wiegand S."/>
            <person name="Jogler M."/>
            <person name="Boedeker C."/>
            <person name="Pinto D."/>
            <person name="Vollmers J."/>
            <person name="Rivas-Marin E."/>
            <person name="Kohn T."/>
            <person name="Peeters S.H."/>
            <person name="Heuer A."/>
            <person name="Rast P."/>
            <person name="Oberbeckmann S."/>
            <person name="Bunk B."/>
            <person name="Jeske O."/>
            <person name="Meyerdierks A."/>
            <person name="Storesund J.E."/>
            <person name="Kallscheuer N."/>
            <person name="Luecker S."/>
            <person name="Lage O.M."/>
            <person name="Pohl T."/>
            <person name="Merkel B.J."/>
            <person name="Hornburger P."/>
            <person name="Mueller R.-W."/>
            <person name="Bruemmer F."/>
            <person name="Labrenz M."/>
            <person name="Spormann A.M."/>
            <person name="Op den Camp H."/>
            <person name="Overmann J."/>
            <person name="Amann R."/>
            <person name="Jetten M.S.M."/>
            <person name="Mascher T."/>
            <person name="Medema M.H."/>
            <person name="Devos D.P."/>
            <person name="Kaster A.-K."/>
            <person name="Ovreas L."/>
            <person name="Rohde M."/>
            <person name="Galperin M.Y."/>
            <person name="Jogler C."/>
        </authorList>
    </citation>
    <scope>NUCLEOTIDE SEQUENCE [LARGE SCALE GENOMIC DNA]</scope>
    <source>
        <strain evidence="16 17">Spa11</strain>
    </source>
</reference>
<evidence type="ECO:0000256" key="13">
    <source>
        <dbReference type="ARBA" id="ARBA00023295"/>
    </source>
</evidence>
<keyword evidence="13 14" id="KW-0326">Glycosidase</keyword>
<dbReference type="CDD" id="cd00056">
    <property type="entry name" value="ENDO3c"/>
    <property type="match status" value="1"/>
</dbReference>
<dbReference type="PROSITE" id="PS01155">
    <property type="entry name" value="ENDONUCLEASE_III_2"/>
    <property type="match status" value="1"/>
</dbReference>
<evidence type="ECO:0000313" key="17">
    <source>
        <dbReference type="Proteomes" id="UP000316426"/>
    </source>
</evidence>
<comment type="cofactor">
    <cofactor evidence="14">
        <name>[4Fe-4S] cluster</name>
        <dbReference type="ChEBI" id="CHEBI:49883"/>
    </cofactor>
    <text evidence="14">Binds 1 [4Fe-4S] cluster.</text>
</comment>
<dbReference type="PANTHER" id="PTHR42944:SF1">
    <property type="entry name" value="ADENINE DNA GLYCOSYLASE"/>
    <property type="match status" value="1"/>
</dbReference>
<dbReference type="CDD" id="cd03431">
    <property type="entry name" value="NUDIX_DNA_Glycosylase_C-MutY"/>
    <property type="match status" value="1"/>
</dbReference>
<keyword evidence="6" id="KW-0004">4Fe-4S</keyword>
<dbReference type="GO" id="GO:0006284">
    <property type="term" value="P:base-excision repair"/>
    <property type="evidence" value="ECO:0007669"/>
    <property type="project" value="UniProtKB-UniRule"/>
</dbReference>
<feature type="domain" description="HhH-GPD" evidence="15">
    <location>
        <begin position="54"/>
        <end position="205"/>
    </location>
</feature>
<dbReference type="Proteomes" id="UP000316426">
    <property type="component" value="Chromosome"/>
</dbReference>
<evidence type="ECO:0000256" key="1">
    <source>
        <dbReference type="ARBA" id="ARBA00000843"/>
    </source>
</evidence>
<dbReference type="Gene3D" id="1.10.340.30">
    <property type="entry name" value="Hypothetical protein, domain 2"/>
    <property type="match status" value="1"/>
</dbReference>
<keyword evidence="7" id="KW-0479">Metal-binding</keyword>
<keyword evidence="17" id="KW-1185">Reference proteome</keyword>
<keyword evidence="12" id="KW-0234">DNA repair</keyword>
<dbReference type="EC" id="3.2.2.31" evidence="4 14"/>
<dbReference type="EMBL" id="CP036349">
    <property type="protein sequence ID" value="QDV73188.1"/>
    <property type="molecule type" value="Genomic_DNA"/>
</dbReference>
<evidence type="ECO:0000256" key="14">
    <source>
        <dbReference type="RuleBase" id="RU365096"/>
    </source>
</evidence>
<dbReference type="InterPro" id="IPR011257">
    <property type="entry name" value="DNA_glycosylase"/>
</dbReference>
<dbReference type="RefSeq" id="WP_145109746.1">
    <property type="nucleotide sequence ID" value="NZ_CP036349.1"/>
</dbReference>
<keyword evidence="8 14" id="KW-0227">DNA damage</keyword>
<evidence type="ECO:0000256" key="12">
    <source>
        <dbReference type="ARBA" id="ARBA00023204"/>
    </source>
</evidence>
<organism evidence="16 17">
    <name type="scientific">Botrimarina mediterranea</name>
    <dbReference type="NCBI Taxonomy" id="2528022"/>
    <lineage>
        <taxon>Bacteria</taxon>
        <taxon>Pseudomonadati</taxon>
        <taxon>Planctomycetota</taxon>
        <taxon>Planctomycetia</taxon>
        <taxon>Pirellulales</taxon>
        <taxon>Lacipirellulaceae</taxon>
        <taxon>Botrimarina</taxon>
    </lineage>
</organism>
<dbReference type="NCBIfam" id="TIGR01084">
    <property type="entry name" value="mutY"/>
    <property type="match status" value="1"/>
</dbReference>
<proteinExistence type="inferred from homology"/>
<dbReference type="InterPro" id="IPR029119">
    <property type="entry name" value="MutY_C"/>
</dbReference>
<dbReference type="GO" id="GO:0035485">
    <property type="term" value="F:adenine/guanine mispair binding"/>
    <property type="evidence" value="ECO:0007669"/>
    <property type="project" value="TreeGrafter"/>
</dbReference>
<evidence type="ECO:0000256" key="9">
    <source>
        <dbReference type="ARBA" id="ARBA00022801"/>
    </source>
</evidence>
<dbReference type="GO" id="GO:0032357">
    <property type="term" value="F:oxidized purine DNA binding"/>
    <property type="evidence" value="ECO:0007669"/>
    <property type="project" value="TreeGrafter"/>
</dbReference>
<comment type="similarity">
    <text evidence="3 14">Belongs to the Nth/MutY family.</text>
</comment>
<dbReference type="InterPro" id="IPR005760">
    <property type="entry name" value="A/G_AdeGlyc_MutY"/>
</dbReference>
<dbReference type="AlphaFoldDB" id="A0A518K5W7"/>
<gene>
    <name evidence="16" type="primary">yfhQ</name>
    <name evidence="16" type="ORF">Spa11_13820</name>
</gene>
<dbReference type="InterPro" id="IPR000445">
    <property type="entry name" value="HhH_motif"/>
</dbReference>
<evidence type="ECO:0000259" key="15">
    <source>
        <dbReference type="SMART" id="SM00478"/>
    </source>
</evidence>
<evidence type="ECO:0000256" key="4">
    <source>
        <dbReference type="ARBA" id="ARBA00012045"/>
    </source>
</evidence>
<dbReference type="GO" id="GO:0006298">
    <property type="term" value="P:mismatch repair"/>
    <property type="evidence" value="ECO:0007669"/>
    <property type="project" value="TreeGrafter"/>
</dbReference>
<evidence type="ECO:0000256" key="2">
    <source>
        <dbReference type="ARBA" id="ARBA00002933"/>
    </source>
</evidence>
<dbReference type="Pfam" id="PF14815">
    <property type="entry name" value="NUDIX_4"/>
    <property type="match status" value="1"/>
</dbReference>
<dbReference type="Gene3D" id="1.10.1670.10">
    <property type="entry name" value="Helix-hairpin-Helix base-excision DNA repair enzymes (C-terminal)"/>
    <property type="match status" value="1"/>
</dbReference>
<evidence type="ECO:0000256" key="6">
    <source>
        <dbReference type="ARBA" id="ARBA00022485"/>
    </source>
</evidence>
<dbReference type="KEGG" id="bmei:Spa11_13820"/>
<comment type="catalytic activity">
    <reaction evidence="1 14">
        <text>Hydrolyzes free adenine bases from 7,8-dihydro-8-oxoguanine:adenine mismatched double-stranded DNA, leaving an apurinic site.</text>
        <dbReference type="EC" id="3.2.2.31"/>
    </reaction>
</comment>
<evidence type="ECO:0000256" key="7">
    <source>
        <dbReference type="ARBA" id="ARBA00022723"/>
    </source>
</evidence>
<name>A0A518K5W7_9BACT</name>
<evidence type="ECO:0000313" key="16">
    <source>
        <dbReference type="EMBL" id="QDV73188.1"/>
    </source>
</evidence>
<keyword evidence="9 16" id="KW-0378">Hydrolase</keyword>
<dbReference type="InterPro" id="IPR044298">
    <property type="entry name" value="MIG/MutY"/>
</dbReference>
<dbReference type="SMART" id="SM00478">
    <property type="entry name" value="ENDO3c"/>
    <property type="match status" value="1"/>
</dbReference>
<sequence length="376" mass="41881">MTRRSAPSANEDPLDAEWKRSFRRRLLAWYAKHARDLPWRRSRDPYRVWVSEVMLQQTQVETVRPYFERFMAAFPNVAALAEADEQAVLRLWEGLGYYRRARSLHAAAKQVVADHAGQIPGDVATLLTLAGVGRYTAGAIVSIAYDRPAPILEANTIRLLTRLIAYNGEPTSTAGQKRLWAVAEELLPAKGCSTFNQALMELGALVCTPAAPRCETCPAETLCRARAEGTVERLAPTTKKLKFTDAREAAVVVRKGAMVLLRQCGPDERWAGLWDFPRFAIDAEGPLFAKDELRDKVRGQTGVACDPGALITTIKHGVTRFRITLECYEATYKSGRLNGATKWVRPADLTELPLSATGRKLAKLLQFTTKERRNKG</sequence>
<dbReference type="InterPro" id="IPR003265">
    <property type="entry name" value="HhH-GPD_domain"/>
</dbReference>
<dbReference type="GO" id="GO:0046872">
    <property type="term" value="F:metal ion binding"/>
    <property type="evidence" value="ECO:0007669"/>
    <property type="project" value="UniProtKB-UniRule"/>
</dbReference>
<comment type="function">
    <text evidence="2">Adenine glycosylase active on G-A mispairs. MutY also corrects error-prone DNA synthesis past GO lesions which are due to the oxidatively damaged form of guanine: 7,8-dihydro-8-oxoguanine (8-oxo-dGTP).</text>
</comment>
<dbReference type="GO" id="GO:0051539">
    <property type="term" value="F:4 iron, 4 sulfur cluster binding"/>
    <property type="evidence" value="ECO:0007669"/>
    <property type="project" value="UniProtKB-UniRule"/>
</dbReference>
<dbReference type="SUPFAM" id="SSF48150">
    <property type="entry name" value="DNA-glycosylase"/>
    <property type="match status" value="1"/>
</dbReference>
<dbReference type="FunFam" id="1.10.340.30:FF:000002">
    <property type="entry name" value="Adenine DNA glycosylase"/>
    <property type="match status" value="1"/>
</dbReference>
<evidence type="ECO:0000256" key="3">
    <source>
        <dbReference type="ARBA" id="ARBA00008343"/>
    </source>
</evidence>
<dbReference type="PANTHER" id="PTHR42944">
    <property type="entry name" value="ADENINE DNA GLYCOSYLASE"/>
    <property type="match status" value="1"/>
</dbReference>
<dbReference type="InterPro" id="IPR004036">
    <property type="entry name" value="Endonuclease-III-like_CS2"/>
</dbReference>
<dbReference type="Pfam" id="PF00633">
    <property type="entry name" value="HHH"/>
    <property type="match status" value="1"/>
</dbReference>
<dbReference type="InterPro" id="IPR023170">
    <property type="entry name" value="HhH_base_excis_C"/>
</dbReference>
<dbReference type="GO" id="GO:0034039">
    <property type="term" value="F:8-oxo-7,8-dihydroguanine DNA N-glycosylase activity"/>
    <property type="evidence" value="ECO:0007669"/>
    <property type="project" value="TreeGrafter"/>
</dbReference>
<accession>A0A518K5W7</accession>
<dbReference type="Pfam" id="PF00730">
    <property type="entry name" value="HhH-GPD"/>
    <property type="match status" value="1"/>
</dbReference>